<dbReference type="Proteomes" id="UP000800096">
    <property type="component" value="Unassembled WGS sequence"/>
</dbReference>
<dbReference type="AlphaFoldDB" id="A0A6A5Q9B8"/>
<protein>
    <submittedName>
        <fullName evidence="2">Uncharacterized protein</fullName>
    </submittedName>
</protein>
<feature type="compositionally biased region" description="Polar residues" evidence="1">
    <location>
        <begin position="559"/>
        <end position="570"/>
    </location>
</feature>
<feature type="compositionally biased region" description="Pro residues" evidence="1">
    <location>
        <begin position="68"/>
        <end position="82"/>
    </location>
</feature>
<feature type="compositionally biased region" description="Low complexity" evidence="1">
    <location>
        <begin position="468"/>
        <end position="479"/>
    </location>
</feature>
<name>A0A6A5Q9B8_AMPQU</name>
<feature type="compositionally biased region" description="Low complexity" evidence="1">
    <location>
        <begin position="393"/>
        <end position="405"/>
    </location>
</feature>
<gene>
    <name evidence="2" type="ORF">BDU57DRAFT_560717</name>
</gene>
<evidence type="ECO:0000256" key="1">
    <source>
        <dbReference type="SAM" id="MobiDB-lite"/>
    </source>
</evidence>
<sequence>MSNSPSSRGSARGTSKMPTTPDQTCPTIPRASSFSVAPKSEYLKNALQEVRRAQQSTTPSPMDKRAAPPAPTKSPQTRPPAISPDIFDELREFELSEEQTRPVSPIRRRRPSGSGLPQTKTARELAEENEKLREANITTNLRVQLLSKKNVELEHENTKLKTESDLLENKSNELNDENNELAFQIKELEEEMDQLRDDNTRLQKSNEELLAITEESSLHWDGQEKAVKEAAEAIYALELEKAALADEVQDLKQRVSLLECDSAKAGALVDGSPRCPSRVYSIDEASPSTSHFDSDYYSQPDSPVVKPSRSSVISITPSERSQKFLDSTQERRRSARDLAKRMSMASLAALRASSPASIPEVPQIPTVFQKQMSQIIERPSILQDALAISPTMPLSSSPRSPALRSDQSDRSTQYRSSGDSSSSHNMTPTIATRPRYRRPSIVDVSPRTPKIGAEEWGSLPPPPNPARSSIISQSSLTSESDLRDKDRWWKNLQPLTQQSQPAPPQPIPQPQHYPAPPQLPSHGTRPSDGHNQSYPQSPTLTRSKSHHPGAPGPPAKLDSNGTSSESSKLSLRNDAWRTRTQPSTPSATTPKLEKDFLFNASEDADAFIKKTRKLGFRK</sequence>
<evidence type="ECO:0000313" key="2">
    <source>
        <dbReference type="EMBL" id="KAF1911194.1"/>
    </source>
</evidence>
<feature type="compositionally biased region" description="Polar residues" evidence="1">
    <location>
        <begin position="529"/>
        <end position="542"/>
    </location>
</feature>
<feature type="compositionally biased region" description="Polar residues" evidence="1">
    <location>
        <begin position="578"/>
        <end position="589"/>
    </location>
</feature>
<organism evidence="2 3">
    <name type="scientific">Ampelomyces quisqualis</name>
    <name type="common">Powdery mildew agent</name>
    <dbReference type="NCBI Taxonomy" id="50730"/>
    <lineage>
        <taxon>Eukaryota</taxon>
        <taxon>Fungi</taxon>
        <taxon>Dikarya</taxon>
        <taxon>Ascomycota</taxon>
        <taxon>Pezizomycotina</taxon>
        <taxon>Dothideomycetes</taxon>
        <taxon>Pleosporomycetidae</taxon>
        <taxon>Pleosporales</taxon>
        <taxon>Pleosporineae</taxon>
        <taxon>Phaeosphaeriaceae</taxon>
        <taxon>Ampelomyces</taxon>
    </lineage>
</organism>
<feature type="compositionally biased region" description="Polar residues" evidence="1">
    <location>
        <begin position="410"/>
        <end position="430"/>
    </location>
</feature>
<dbReference type="EMBL" id="ML979146">
    <property type="protein sequence ID" value="KAF1911194.1"/>
    <property type="molecule type" value="Genomic_DNA"/>
</dbReference>
<keyword evidence="3" id="KW-1185">Reference proteome</keyword>
<feature type="compositionally biased region" description="Basic and acidic residues" evidence="1">
    <location>
        <begin position="480"/>
        <end position="489"/>
    </location>
</feature>
<accession>A0A6A5Q9B8</accession>
<reference evidence="2" key="1">
    <citation type="journal article" date="2020" name="Stud. Mycol.">
        <title>101 Dothideomycetes genomes: a test case for predicting lifestyles and emergence of pathogens.</title>
        <authorList>
            <person name="Haridas S."/>
            <person name="Albert R."/>
            <person name="Binder M."/>
            <person name="Bloem J."/>
            <person name="Labutti K."/>
            <person name="Salamov A."/>
            <person name="Andreopoulos B."/>
            <person name="Baker S."/>
            <person name="Barry K."/>
            <person name="Bills G."/>
            <person name="Bluhm B."/>
            <person name="Cannon C."/>
            <person name="Castanera R."/>
            <person name="Culley D."/>
            <person name="Daum C."/>
            <person name="Ezra D."/>
            <person name="Gonzalez J."/>
            <person name="Henrissat B."/>
            <person name="Kuo A."/>
            <person name="Liang C."/>
            <person name="Lipzen A."/>
            <person name="Lutzoni F."/>
            <person name="Magnuson J."/>
            <person name="Mondo S."/>
            <person name="Nolan M."/>
            <person name="Ohm R."/>
            <person name="Pangilinan J."/>
            <person name="Park H.-J."/>
            <person name="Ramirez L."/>
            <person name="Alfaro M."/>
            <person name="Sun H."/>
            <person name="Tritt A."/>
            <person name="Yoshinaga Y."/>
            <person name="Zwiers L.-H."/>
            <person name="Turgeon B."/>
            <person name="Goodwin S."/>
            <person name="Spatafora J."/>
            <person name="Crous P."/>
            <person name="Grigoriev I."/>
        </authorList>
    </citation>
    <scope>NUCLEOTIDE SEQUENCE</scope>
    <source>
        <strain evidence="2">HMLAC05119</strain>
    </source>
</reference>
<feature type="compositionally biased region" description="Polar residues" evidence="1">
    <location>
        <begin position="1"/>
        <end position="35"/>
    </location>
</feature>
<feature type="compositionally biased region" description="Basic and acidic residues" evidence="1">
    <location>
        <begin position="88"/>
        <end position="100"/>
    </location>
</feature>
<proteinExistence type="predicted"/>
<feature type="compositionally biased region" description="Pro residues" evidence="1">
    <location>
        <begin position="501"/>
        <end position="519"/>
    </location>
</feature>
<evidence type="ECO:0000313" key="3">
    <source>
        <dbReference type="Proteomes" id="UP000800096"/>
    </source>
</evidence>
<feature type="region of interest" description="Disordered" evidence="1">
    <location>
        <begin position="282"/>
        <end position="309"/>
    </location>
</feature>
<feature type="region of interest" description="Disordered" evidence="1">
    <location>
        <begin position="390"/>
        <end position="592"/>
    </location>
</feature>
<dbReference type="OrthoDB" id="10251744at2759"/>
<feature type="region of interest" description="Disordered" evidence="1">
    <location>
        <begin position="1"/>
        <end position="127"/>
    </location>
</feature>
<feature type="compositionally biased region" description="Polar residues" evidence="1">
    <location>
        <begin position="286"/>
        <end position="301"/>
    </location>
</feature>